<feature type="compositionally biased region" description="Low complexity" evidence="1">
    <location>
        <begin position="65"/>
        <end position="111"/>
    </location>
</feature>
<dbReference type="EMBL" id="LOTQ01000053">
    <property type="protein sequence ID" value="KUZ98785.1"/>
    <property type="molecule type" value="Genomic_DNA"/>
</dbReference>
<dbReference type="AlphaFoldDB" id="A0AAP1G859"/>
<dbReference type="PANTHER" id="PTHR34404:SF2">
    <property type="entry name" value="CONSERVED SERINE RICH PROTEIN"/>
    <property type="match status" value="1"/>
</dbReference>
<dbReference type="Pfam" id="PF09723">
    <property type="entry name" value="Zn_ribbon_8"/>
    <property type="match status" value="1"/>
</dbReference>
<accession>A0AAP1G859</accession>
<dbReference type="InterPro" id="IPR013429">
    <property type="entry name" value="Regulatory_FmdB_Zinc_ribbon"/>
</dbReference>
<dbReference type="RefSeq" id="WP_040141911.1">
    <property type="nucleotide sequence ID" value="NZ_CBCPGW010000029.1"/>
</dbReference>
<dbReference type="Proteomes" id="UP000056450">
    <property type="component" value="Unassembled WGS sequence"/>
</dbReference>
<name>A0AAP1G859_9BURK</name>
<dbReference type="KEGG" id="blat:WK25_13215"/>
<comment type="caution">
    <text evidence="3">The sequence shown here is derived from an EMBL/GenBank/DDBJ whole genome shotgun (WGS) entry which is preliminary data.</text>
</comment>
<dbReference type="SMART" id="SM00834">
    <property type="entry name" value="CxxC_CXXC_SSSS"/>
    <property type="match status" value="1"/>
</dbReference>
<organism evidence="3 4">
    <name type="scientific">Burkholderia latens</name>
    <dbReference type="NCBI Taxonomy" id="488446"/>
    <lineage>
        <taxon>Bacteria</taxon>
        <taxon>Pseudomonadati</taxon>
        <taxon>Pseudomonadota</taxon>
        <taxon>Betaproteobacteria</taxon>
        <taxon>Burkholderiales</taxon>
        <taxon>Burkholderiaceae</taxon>
        <taxon>Burkholderia</taxon>
        <taxon>Burkholderia cepacia complex</taxon>
    </lineage>
</organism>
<evidence type="ECO:0000259" key="2">
    <source>
        <dbReference type="SMART" id="SM00834"/>
    </source>
</evidence>
<dbReference type="PANTHER" id="PTHR34404">
    <property type="entry name" value="REGULATORY PROTEIN, FMDB FAMILY"/>
    <property type="match status" value="1"/>
</dbReference>
<feature type="region of interest" description="Disordered" evidence="1">
    <location>
        <begin position="61"/>
        <end position="111"/>
    </location>
</feature>
<evidence type="ECO:0000313" key="3">
    <source>
        <dbReference type="EMBL" id="KUZ98785.1"/>
    </source>
</evidence>
<evidence type="ECO:0000313" key="4">
    <source>
        <dbReference type="Proteomes" id="UP000056450"/>
    </source>
</evidence>
<evidence type="ECO:0000256" key="1">
    <source>
        <dbReference type="SAM" id="MobiDB-lite"/>
    </source>
</evidence>
<gene>
    <name evidence="3" type="ORF">WI41_27765</name>
</gene>
<sequence length="111" mass="10760">MPIYAYRCEACGFAKDVLQKMSDAPLSQCPECGKDAFRKQVTAAGFQLKGSGWYVTDFRGGSGGTSAPATGDAGAAAPAATPAAAAPAAASSESTTTSAAPAPAAAPAAGS</sequence>
<protein>
    <submittedName>
        <fullName evidence="3">FmdB family transcriptional regulator</fullName>
    </submittedName>
</protein>
<dbReference type="NCBIfam" id="TIGR02605">
    <property type="entry name" value="CxxC_CxxC_SSSS"/>
    <property type="match status" value="1"/>
</dbReference>
<reference evidence="3 4" key="1">
    <citation type="submission" date="2015-11" db="EMBL/GenBank/DDBJ databases">
        <title>Expanding the genomic diversity of Burkholderia species for the development of highly accurate diagnostics.</title>
        <authorList>
            <person name="Sahl J."/>
            <person name="Keim P."/>
            <person name="Wagner D."/>
        </authorList>
    </citation>
    <scope>NUCLEOTIDE SEQUENCE [LARGE SCALE GENOMIC DNA]</scope>
    <source>
        <strain evidence="3 4">RF32-BP12</strain>
    </source>
</reference>
<proteinExistence type="predicted"/>
<feature type="domain" description="Putative regulatory protein FmdB zinc ribbon" evidence="2">
    <location>
        <begin position="1"/>
        <end position="42"/>
    </location>
</feature>